<evidence type="ECO:0000256" key="2">
    <source>
        <dbReference type="SAM" id="SignalP"/>
    </source>
</evidence>
<evidence type="ECO:0000256" key="1">
    <source>
        <dbReference type="SAM" id="Phobius"/>
    </source>
</evidence>
<reference evidence="3 4" key="1">
    <citation type="submission" date="2018-08" db="EMBL/GenBank/DDBJ databases">
        <title>Recombination of ecologically and evolutionarily significant loci maintains genetic cohesion in the Pseudomonas syringae species complex.</title>
        <authorList>
            <person name="Dillon M."/>
            <person name="Thakur S."/>
            <person name="Almeida R.N.D."/>
            <person name="Weir B.S."/>
            <person name="Guttman D.S."/>
        </authorList>
    </citation>
    <scope>NUCLEOTIDE SEQUENCE [LARGE SCALE GENOMIC DNA]</scope>
    <source>
        <strain evidence="3 4">ICMP 5931</strain>
    </source>
</reference>
<gene>
    <name evidence="3" type="ORF">ALP90_04604</name>
</gene>
<feature type="transmembrane region" description="Helical" evidence="1">
    <location>
        <begin position="44"/>
        <end position="67"/>
    </location>
</feature>
<comment type="caution">
    <text evidence="3">The sequence shown here is derived from an EMBL/GenBank/DDBJ whole genome shotgun (WGS) entry which is preliminary data.</text>
</comment>
<dbReference type="Proteomes" id="UP000271097">
    <property type="component" value="Unassembled WGS sequence"/>
</dbReference>
<evidence type="ECO:0000313" key="4">
    <source>
        <dbReference type="Proteomes" id="UP000271097"/>
    </source>
</evidence>
<sequence length="203" mass="20444">MQPPEFTTKRNPSMNYKKALGALALLLIPTLAMAHLGHGDNGLIAGISHPIGGLDHLLAMLAVGLWAAQQQGSARWVLPCTFVGTMLIGGVLGFEGVNLPALESGIAASVLALGLAVALAVRPPLALAVAATALFALFHGVAHGLELPDMSSPWAYAAGFVAATAALHAAGYALVRVLPQAAAPLVRIAGAASAATGVWLLAG</sequence>
<feature type="transmembrane region" description="Helical" evidence="1">
    <location>
        <begin position="154"/>
        <end position="175"/>
    </location>
</feature>
<keyword evidence="1" id="KW-0812">Transmembrane</keyword>
<dbReference type="EMBL" id="RBRS01000250">
    <property type="protein sequence ID" value="RMR16176.1"/>
    <property type="molecule type" value="Genomic_DNA"/>
</dbReference>
<keyword evidence="2" id="KW-0732">Signal</keyword>
<protein>
    <submittedName>
        <fullName evidence="3">Urease accessory protein</fullName>
    </submittedName>
</protein>
<feature type="chain" id="PRO_5018337985" evidence="2">
    <location>
        <begin position="35"/>
        <end position="203"/>
    </location>
</feature>
<dbReference type="PIRSF" id="PIRSF016919">
    <property type="entry name" value="HupE_UreJ"/>
    <property type="match status" value="1"/>
</dbReference>
<feature type="signal peptide" evidence="2">
    <location>
        <begin position="1"/>
        <end position="34"/>
    </location>
</feature>
<feature type="transmembrane region" description="Helical" evidence="1">
    <location>
        <begin position="100"/>
        <end position="118"/>
    </location>
</feature>
<evidence type="ECO:0000313" key="3">
    <source>
        <dbReference type="EMBL" id="RMR16176.1"/>
    </source>
</evidence>
<dbReference type="AlphaFoldDB" id="A0A3M4SN19"/>
<organism evidence="3 4">
    <name type="scientific">Pseudomonas amygdali pv. ulmi</name>
    <dbReference type="NCBI Taxonomy" id="251720"/>
    <lineage>
        <taxon>Bacteria</taxon>
        <taxon>Pseudomonadati</taxon>
        <taxon>Pseudomonadota</taxon>
        <taxon>Gammaproteobacteria</taxon>
        <taxon>Pseudomonadales</taxon>
        <taxon>Pseudomonadaceae</taxon>
        <taxon>Pseudomonas</taxon>
        <taxon>Pseudomonas amygdali</taxon>
    </lineage>
</organism>
<accession>A0A3M4SN19</accession>
<dbReference type="InterPro" id="IPR007038">
    <property type="entry name" value="HupE_UreJ"/>
</dbReference>
<name>A0A3M4SN19_PSEA0</name>
<proteinExistence type="predicted"/>
<feature type="transmembrane region" description="Helical" evidence="1">
    <location>
        <begin position="125"/>
        <end position="142"/>
    </location>
</feature>
<feature type="transmembrane region" description="Helical" evidence="1">
    <location>
        <begin position="76"/>
        <end position="94"/>
    </location>
</feature>
<dbReference type="Pfam" id="PF04955">
    <property type="entry name" value="HupE_UreJ"/>
    <property type="match status" value="1"/>
</dbReference>
<keyword evidence="1" id="KW-0472">Membrane</keyword>
<keyword evidence="1" id="KW-1133">Transmembrane helix</keyword>